<evidence type="ECO:0000256" key="17">
    <source>
        <dbReference type="ARBA" id="ARBA00044152"/>
    </source>
</evidence>
<feature type="compositionally biased region" description="Polar residues" evidence="19">
    <location>
        <begin position="193"/>
        <end position="208"/>
    </location>
</feature>
<feature type="compositionally biased region" description="Low complexity" evidence="19">
    <location>
        <begin position="1"/>
        <end position="41"/>
    </location>
</feature>
<evidence type="ECO:0000256" key="9">
    <source>
        <dbReference type="ARBA" id="ARBA00022776"/>
    </source>
</evidence>
<dbReference type="Proteomes" id="UP001176517">
    <property type="component" value="Unassembled WGS sequence"/>
</dbReference>
<keyword evidence="21" id="KW-1185">Reference proteome</keyword>
<dbReference type="GO" id="GO:0000278">
    <property type="term" value="P:mitotic cell cycle"/>
    <property type="evidence" value="ECO:0007669"/>
    <property type="project" value="InterPro"/>
</dbReference>
<keyword evidence="16" id="KW-0137">Centromere</keyword>
<dbReference type="GO" id="GO:0005874">
    <property type="term" value="C:microtubule"/>
    <property type="evidence" value="ECO:0007669"/>
    <property type="project" value="UniProtKB-KW"/>
</dbReference>
<comment type="subcellular location">
    <subcellularLocation>
        <location evidence="3">Chromosome</location>
        <location evidence="3">Centromere</location>
        <location evidence="3">Kinetochore</location>
    </subcellularLocation>
    <subcellularLocation>
        <location evidence="2">Cytoplasm</location>
        <location evidence="2">Cytoskeleton</location>
        <location evidence="2">Spindle</location>
    </subcellularLocation>
    <subcellularLocation>
        <location evidence="1">Nucleus</location>
    </subcellularLocation>
</comment>
<keyword evidence="15" id="KW-0131">Cell cycle</keyword>
<feature type="region of interest" description="Disordered" evidence="19">
    <location>
        <begin position="324"/>
        <end position="453"/>
    </location>
</feature>
<keyword evidence="10" id="KW-0159">Chromosome partition</keyword>
<dbReference type="InterPro" id="IPR013960">
    <property type="entry name" value="DASH_Duo1"/>
</dbReference>
<evidence type="ECO:0000256" key="16">
    <source>
        <dbReference type="ARBA" id="ARBA00023328"/>
    </source>
</evidence>
<evidence type="ECO:0000256" key="18">
    <source>
        <dbReference type="ARBA" id="ARBA00044358"/>
    </source>
</evidence>
<dbReference type="GO" id="GO:0042729">
    <property type="term" value="C:DASH complex"/>
    <property type="evidence" value="ECO:0007669"/>
    <property type="project" value="InterPro"/>
</dbReference>
<evidence type="ECO:0000256" key="19">
    <source>
        <dbReference type="SAM" id="MobiDB-lite"/>
    </source>
</evidence>
<reference evidence="20" key="1">
    <citation type="journal article" date="2023" name="PhytoFront">
        <title>Draft Genome Resources of Seven Strains of Tilletia horrida, Causal Agent of Kernel Smut of Rice.</title>
        <authorList>
            <person name="Khanal S."/>
            <person name="Antony Babu S."/>
            <person name="Zhou X.G."/>
        </authorList>
    </citation>
    <scope>NUCLEOTIDE SEQUENCE</scope>
    <source>
        <strain evidence="20">TX6</strain>
    </source>
</reference>
<feature type="compositionally biased region" description="Polar residues" evidence="19">
    <location>
        <begin position="135"/>
        <end position="145"/>
    </location>
</feature>
<protein>
    <recommendedName>
        <fullName evidence="17">DASH complex subunit DUO1</fullName>
    </recommendedName>
    <alternativeName>
        <fullName evidence="18">Outer kinetochore protein DUO1</fullName>
    </alternativeName>
</protein>
<evidence type="ECO:0000256" key="8">
    <source>
        <dbReference type="ARBA" id="ARBA00022701"/>
    </source>
</evidence>
<dbReference type="AlphaFoldDB" id="A0AAN6JUW4"/>
<evidence type="ECO:0000256" key="13">
    <source>
        <dbReference type="ARBA" id="ARBA00023212"/>
    </source>
</evidence>
<keyword evidence="8" id="KW-0493">Microtubule</keyword>
<feature type="compositionally biased region" description="Low complexity" evidence="19">
    <location>
        <begin position="396"/>
        <end position="409"/>
    </location>
</feature>
<comment type="similarity">
    <text evidence="4">Belongs to the DASH complex DUO1 family.</text>
</comment>
<feature type="region of interest" description="Disordered" evidence="19">
    <location>
        <begin position="127"/>
        <end position="208"/>
    </location>
</feature>
<keyword evidence="6" id="KW-0963">Cytoplasm</keyword>
<name>A0AAN6JUW4_9BASI</name>
<evidence type="ECO:0000313" key="21">
    <source>
        <dbReference type="Proteomes" id="UP001176517"/>
    </source>
</evidence>
<proteinExistence type="inferred from homology"/>
<keyword evidence="5" id="KW-0158">Chromosome</keyword>
<evidence type="ECO:0000256" key="6">
    <source>
        <dbReference type="ARBA" id="ARBA00022490"/>
    </source>
</evidence>
<dbReference type="PANTHER" id="PTHR28216">
    <property type="entry name" value="DASH COMPLEX SUBUNIT DUO1"/>
    <property type="match status" value="1"/>
</dbReference>
<dbReference type="GO" id="GO:0051301">
    <property type="term" value="P:cell division"/>
    <property type="evidence" value="ECO:0007669"/>
    <property type="project" value="UniProtKB-KW"/>
</dbReference>
<evidence type="ECO:0000313" key="20">
    <source>
        <dbReference type="EMBL" id="KAK0558075.1"/>
    </source>
</evidence>
<keyword evidence="9" id="KW-0498">Mitosis</keyword>
<evidence type="ECO:0000256" key="4">
    <source>
        <dbReference type="ARBA" id="ARBA00005366"/>
    </source>
</evidence>
<evidence type="ECO:0000256" key="5">
    <source>
        <dbReference type="ARBA" id="ARBA00022454"/>
    </source>
</evidence>
<evidence type="ECO:0000256" key="15">
    <source>
        <dbReference type="ARBA" id="ARBA00023306"/>
    </source>
</evidence>
<feature type="compositionally biased region" description="Gly residues" evidence="19">
    <location>
        <begin position="376"/>
        <end position="395"/>
    </location>
</feature>
<evidence type="ECO:0000256" key="1">
    <source>
        <dbReference type="ARBA" id="ARBA00004123"/>
    </source>
</evidence>
<dbReference type="Pfam" id="PF08651">
    <property type="entry name" value="DASH_Duo1"/>
    <property type="match status" value="1"/>
</dbReference>
<dbReference type="EMBL" id="JAPDMZ010000001">
    <property type="protein sequence ID" value="KAK0558075.1"/>
    <property type="molecule type" value="Genomic_DNA"/>
</dbReference>
<evidence type="ECO:0000256" key="11">
    <source>
        <dbReference type="ARBA" id="ARBA00022838"/>
    </source>
</evidence>
<feature type="region of interest" description="Disordered" evidence="19">
    <location>
        <begin position="65"/>
        <end position="115"/>
    </location>
</feature>
<comment type="caution">
    <text evidence="20">The sequence shown here is derived from an EMBL/GenBank/DDBJ whole genome shotgun (WGS) entry which is preliminary data.</text>
</comment>
<organism evidence="20 21">
    <name type="scientific">Tilletia horrida</name>
    <dbReference type="NCBI Taxonomy" id="155126"/>
    <lineage>
        <taxon>Eukaryota</taxon>
        <taxon>Fungi</taxon>
        <taxon>Dikarya</taxon>
        <taxon>Basidiomycota</taxon>
        <taxon>Ustilaginomycotina</taxon>
        <taxon>Exobasidiomycetes</taxon>
        <taxon>Tilletiales</taxon>
        <taxon>Tilletiaceae</taxon>
        <taxon>Tilletia</taxon>
    </lineage>
</organism>
<evidence type="ECO:0000256" key="7">
    <source>
        <dbReference type="ARBA" id="ARBA00022618"/>
    </source>
</evidence>
<dbReference type="PANTHER" id="PTHR28216:SF1">
    <property type="entry name" value="DASH COMPLEX SUBUNIT DUO1"/>
    <property type="match status" value="1"/>
</dbReference>
<gene>
    <name evidence="20" type="ORF">OC846_000067</name>
</gene>
<accession>A0AAN6JUW4</accession>
<feature type="region of interest" description="Disordered" evidence="19">
    <location>
        <begin position="1"/>
        <end position="44"/>
    </location>
</feature>
<evidence type="ECO:0000256" key="10">
    <source>
        <dbReference type="ARBA" id="ARBA00022829"/>
    </source>
</evidence>
<keyword evidence="14" id="KW-0539">Nucleus</keyword>
<feature type="compositionally biased region" description="Basic and acidic residues" evidence="19">
    <location>
        <begin position="324"/>
        <end position="353"/>
    </location>
</feature>
<evidence type="ECO:0000256" key="14">
    <source>
        <dbReference type="ARBA" id="ARBA00023242"/>
    </source>
</evidence>
<evidence type="ECO:0000256" key="3">
    <source>
        <dbReference type="ARBA" id="ARBA00004629"/>
    </source>
</evidence>
<evidence type="ECO:0000256" key="2">
    <source>
        <dbReference type="ARBA" id="ARBA00004186"/>
    </source>
</evidence>
<keyword evidence="12" id="KW-0175">Coiled coil</keyword>
<evidence type="ECO:0000256" key="12">
    <source>
        <dbReference type="ARBA" id="ARBA00023054"/>
    </source>
</evidence>
<dbReference type="GO" id="GO:0007059">
    <property type="term" value="P:chromosome segregation"/>
    <property type="evidence" value="ECO:0007669"/>
    <property type="project" value="UniProtKB-KW"/>
</dbReference>
<keyword evidence="13" id="KW-0206">Cytoskeleton</keyword>
<keyword evidence="7" id="KW-0132">Cell division</keyword>
<keyword evidence="11" id="KW-0995">Kinetochore</keyword>
<feature type="compositionally biased region" description="Low complexity" evidence="19">
    <location>
        <begin position="68"/>
        <end position="79"/>
    </location>
</feature>
<feature type="compositionally biased region" description="Low complexity" evidence="19">
    <location>
        <begin position="416"/>
        <end position="442"/>
    </location>
</feature>
<dbReference type="GO" id="GO:0072686">
    <property type="term" value="C:mitotic spindle"/>
    <property type="evidence" value="ECO:0007669"/>
    <property type="project" value="InterPro"/>
</dbReference>
<sequence>MSSARPRTPTSSSLRGAEAGSYASSSAARPPLSPNLLDSLLTTADVEPESAQNLADLSLTDLVTAPGNAASSSKSNRSRPSLDKMPGKRGGSARPSWGPNRGGARPRMSLFTRKSLAPPRFGLAADQDNLPALSEDTTIPITGASSKLVDLSSSLVEEEDEEEPTTSHTPLRPPARPTVLGEHSTAAVDPNAAASSSIYPDDPTSLSEHPTLDAAALRASAMRDREEALKRNLIEARRMNEVFEAYEAMLLGSAEQIDQFAQQVRNTDTLLDSYIALLRDSSRTQELLLSPEWKGASADSAEAHELAVALAQRETERVRVLEEQRRREAEIERRRREAEMAERERAKEEEARRAALVASSGAGGSRGYRASTTGTARGGLGSSSGAGGVRRGGTARGASTASTRGSSARPPVAGHTRGSTTATRGAAASSSTSGSRIGRPSSIPRPPSGGTGY</sequence>